<accession>A0A167T9R6</accession>
<comment type="caution">
    <text evidence="1">The sequence shown here is derived from an EMBL/GenBank/DDBJ whole genome shotgun (WGS) entry which is preliminary data.</text>
</comment>
<sequence>MTTPTPIPYVEGQSMELTITRTFSDEIPVGKLAVAVGKVYKITQSPVMVIAFDTKSGPMEAVLKLYDRRFGPDFRTVEGKYSVHTSHNETAWQEYVDRGLAGPFFQKMAADQAESMLFLFPDDYYDDSWEGLAQYEGGLQRQVLQYFDTETKTYDRLRDLQGTAIPVMLAHVCVSRLQQIPDSKDVYFRIPGIVIQHIKGSSLSRLVDIGHQCIYLEQAATLEDIVQSAVDVAHAINKHGVILRDCRPENVIVEQATRQPFFYDFAQCGFEEECAYKPDDPDDQGFRDAVRQHGNPRAIGMVMAKRAERELGFQLQIRYPELGADTKATNG</sequence>
<organism evidence="1 2">
    <name type="scientific">Niveomyces insectorum RCEF 264</name>
    <dbReference type="NCBI Taxonomy" id="1081102"/>
    <lineage>
        <taxon>Eukaryota</taxon>
        <taxon>Fungi</taxon>
        <taxon>Dikarya</taxon>
        <taxon>Ascomycota</taxon>
        <taxon>Pezizomycotina</taxon>
        <taxon>Sordariomycetes</taxon>
        <taxon>Hypocreomycetidae</taxon>
        <taxon>Hypocreales</taxon>
        <taxon>Cordycipitaceae</taxon>
        <taxon>Niveomyces</taxon>
    </lineage>
</organism>
<evidence type="ECO:0000313" key="2">
    <source>
        <dbReference type="Proteomes" id="UP000076874"/>
    </source>
</evidence>
<dbReference type="SUPFAM" id="SSF56112">
    <property type="entry name" value="Protein kinase-like (PK-like)"/>
    <property type="match status" value="1"/>
</dbReference>
<dbReference type="AlphaFoldDB" id="A0A167T9R6"/>
<evidence type="ECO:0008006" key="3">
    <source>
        <dbReference type="Google" id="ProtNLM"/>
    </source>
</evidence>
<dbReference type="EMBL" id="AZHD01000009">
    <property type="protein sequence ID" value="OAA60365.1"/>
    <property type="molecule type" value="Genomic_DNA"/>
</dbReference>
<dbReference type="STRING" id="1081102.A0A167T9R6"/>
<dbReference type="InterPro" id="IPR011009">
    <property type="entry name" value="Kinase-like_dom_sf"/>
</dbReference>
<dbReference type="OrthoDB" id="5134445at2759"/>
<name>A0A167T9R6_9HYPO</name>
<reference evidence="1 2" key="1">
    <citation type="journal article" date="2016" name="Genome Biol. Evol.">
        <title>Divergent and convergent evolution of fungal pathogenicity.</title>
        <authorList>
            <person name="Shang Y."/>
            <person name="Xiao G."/>
            <person name="Zheng P."/>
            <person name="Cen K."/>
            <person name="Zhan S."/>
            <person name="Wang C."/>
        </authorList>
    </citation>
    <scope>NUCLEOTIDE SEQUENCE [LARGE SCALE GENOMIC DNA]</scope>
    <source>
        <strain evidence="1 2">RCEF 264</strain>
    </source>
</reference>
<evidence type="ECO:0000313" key="1">
    <source>
        <dbReference type="EMBL" id="OAA60365.1"/>
    </source>
</evidence>
<keyword evidence="2" id="KW-1185">Reference proteome</keyword>
<proteinExistence type="predicted"/>
<protein>
    <recommendedName>
        <fullName evidence="3">Protein kinase-like domain protein</fullName>
    </recommendedName>
</protein>
<gene>
    <name evidence="1" type="ORF">SPI_05489</name>
</gene>
<dbReference type="Proteomes" id="UP000076874">
    <property type="component" value="Unassembled WGS sequence"/>
</dbReference>